<name>A0ABW4BJ83_9LACO</name>
<dbReference type="RefSeq" id="WP_204118341.1">
    <property type="nucleotide sequence ID" value="NZ_BOLV01000004.1"/>
</dbReference>
<keyword evidence="2" id="KW-1185">Reference proteome</keyword>
<protein>
    <recommendedName>
        <fullName evidence="3">HD domain-containing protein</fullName>
    </recommendedName>
</protein>
<accession>A0ABW4BJ83</accession>
<evidence type="ECO:0000313" key="2">
    <source>
        <dbReference type="Proteomes" id="UP001597199"/>
    </source>
</evidence>
<organism evidence="1 2">
    <name type="scientific">Lacticaseibacillus suilingensis</name>
    <dbReference type="NCBI Taxonomy" id="2799577"/>
    <lineage>
        <taxon>Bacteria</taxon>
        <taxon>Bacillati</taxon>
        <taxon>Bacillota</taxon>
        <taxon>Bacilli</taxon>
        <taxon>Lactobacillales</taxon>
        <taxon>Lactobacillaceae</taxon>
        <taxon>Lacticaseibacillus</taxon>
    </lineage>
</organism>
<dbReference type="Proteomes" id="UP001597199">
    <property type="component" value="Unassembled WGS sequence"/>
</dbReference>
<gene>
    <name evidence="1" type="ORF">ACFQ41_12640</name>
</gene>
<dbReference type="EMBL" id="JBHTOA010000048">
    <property type="protein sequence ID" value="MFD1400158.1"/>
    <property type="molecule type" value="Genomic_DNA"/>
</dbReference>
<sequence length="255" mass="28356">MAIPTHYYAVIATNGDFRLDWTLCSPPVAAYLYHHHSVKLLISHQAPGNQTDDCLLTTIEPQVTLENTGLSPSHRHTSEGRLIAILAALLSAPLAQGAVHYQAAHAKRLAYLSLYLADLKDLPPRDTNLLLLTAYLHDFKYNQVSFSGSAGLRRFNRFLAGHGSGTHRPLNGALTAILANAGQAWSSQDTNRLVHVLTATRLTARERHLRAWAADIRRLDTLRFGHPVDLATLHDHDALRLLYASHQEYELIPDF</sequence>
<evidence type="ECO:0000313" key="1">
    <source>
        <dbReference type="EMBL" id="MFD1400158.1"/>
    </source>
</evidence>
<evidence type="ECO:0008006" key="3">
    <source>
        <dbReference type="Google" id="ProtNLM"/>
    </source>
</evidence>
<reference evidence="2" key="1">
    <citation type="journal article" date="2019" name="Int. J. Syst. Evol. Microbiol.">
        <title>The Global Catalogue of Microorganisms (GCM) 10K type strain sequencing project: providing services to taxonomists for standard genome sequencing and annotation.</title>
        <authorList>
            <consortium name="The Broad Institute Genomics Platform"/>
            <consortium name="The Broad Institute Genome Sequencing Center for Infectious Disease"/>
            <person name="Wu L."/>
            <person name="Ma J."/>
        </authorList>
    </citation>
    <scope>NUCLEOTIDE SEQUENCE [LARGE SCALE GENOMIC DNA]</scope>
    <source>
        <strain evidence="2">CCM 9110</strain>
    </source>
</reference>
<comment type="caution">
    <text evidence="1">The sequence shown here is derived from an EMBL/GenBank/DDBJ whole genome shotgun (WGS) entry which is preliminary data.</text>
</comment>
<proteinExistence type="predicted"/>